<dbReference type="EMBL" id="JASZ02000023">
    <property type="protein sequence ID" value="OWK97666.1"/>
    <property type="molecule type" value="Genomic_DNA"/>
</dbReference>
<dbReference type="InterPro" id="IPR026323">
    <property type="entry name" value="Exosortase-related_prot_XrtF"/>
</dbReference>
<accession>A0A246B8G3</accession>
<organism evidence="9 10">
    <name type="scientific">Kaistella haifensis DSM 19056</name>
    <dbReference type="NCBI Taxonomy" id="1450526"/>
    <lineage>
        <taxon>Bacteria</taxon>
        <taxon>Pseudomonadati</taxon>
        <taxon>Bacteroidota</taxon>
        <taxon>Flavobacteriia</taxon>
        <taxon>Flavobacteriales</taxon>
        <taxon>Weeksellaceae</taxon>
        <taxon>Chryseobacterium group</taxon>
        <taxon>Kaistella</taxon>
    </lineage>
</organism>
<feature type="transmembrane region" description="Helical" evidence="8">
    <location>
        <begin position="12"/>
        <end position="30"/>
    </location>
</feature>
<comment type="caution">
    <text evidence="9">The sequence shown here is derived from an EMBL/GenBank/DDBJ whole genome shotgun (WGS) entry which is preliminary data.</text>
</comment>
<dbReference type="RefSeq" id="WP_088264550.1">
    <property type="nucleotide sequence ID" value="NZ_JASZ02000023.1"/>
</dbReference>
<keyword evidence="7 8" id="KW-0472">Membrane</keyword>
<keyword evidence="6 8" id="KW-1133">Transmembrane helix</keyword>
<evidence type="ECO:0000256" key="1">
    <source>
        <dbReference type="ARBA" id="ARBA00004651"/>
    </source>
</evidence>
<evidence type="ECO:0000256" key="7">
    <source>
        <dbReference type="ARBA" id="ARBA00023136"/>
    </source>
</evidence>
<evidence type="ECO:0000313" key="9">
    <source>
        <dbReference type="EMBL" id="OWK97666.1"/>
    </source>
</evidence>
<dbReference type="GO" id="GO:0006508">
    <property type="term" value="P:proteolysis"/>
    <property type="evidence" value="ECO:0007669"/>
    <property type="project" value="UniProtKB-KW"/>
</dbReference>
<keyword evidence="5" id="KW-0378">Hydrolase</keyword>
<proteinExistence type="predicted"/>
<dbReference type="GO" id="GO:0008233">
    <property type="term" value="F:peptidase activity"/>
    <property type="evidence" value="ECO:0007669"/>
    <property type="project" value="UniProtKB-KW"/>
</dbReference>
<keyword evidence="4 8" id="KW-0812">Transmembrane</keyword>
<dbReference type="GO" id="GO:0005886">
    <property type="term" value="C:plasma membrane"/>
    <property type="evidence" value="ECO:0007669"/>
    <property type="project" value="UniProtKB-SubCell"/>
</dbReference>
<keyword evidence="10" id="KW-1185">Reference proteome</keyword>
<gene>
    <name evidence="9" type="ORF">AP75_10160</name>
</gene>
<feature type="transmembrane region" description="Helical" evidence="8">
    <location>
        <begin position="111"/>
        <end position="130"/>
    </location>
</feature>
<reference evidence="9 10" key="2">
    <citation type="submission" date="2017-05" db="EMBL/GenBank/DDBJ databases">
        <title>Genome of Chryseobacterium haifense.</title>
        <authorList>
            <person name="Newman J.D."/>
        </authorList>
    </citation>
    <scope>NUCLEOTIDE SEQUENCE [LARGE SCALE GENOMIC DNA]</scope>
    <source>
        <strain evidence="9 10">DSM 19056</strain>
    </source>
</reference>
<dbReference type="NCBIfam" id="TIGR04178">
    <property type="entry name" value="exo_archaeo"/>
    <property type="match status" value="1"/>
</dbReference>
<feature type="transmembrane region" description="Helical" evidence="8">
    <location>
        <begin position="150"/>
        <end position="171"/>
    </location>
</feature>
<feature type="transmembrane region" description="Helical" evidence="8">
    <location>
        <begin position="84"/>
        <end position="104"/>
    </location>
</feature>
<reference evidence="9 10" key="1">
    <citation type="submission" date="2014-01" db="EMBL/GenBank/DDBJ databases">
        <authorList>
            <consortium name="Genome Consortium for Active Teaching"/>
            <person name="Sontag T.C."/>
            <person name="Newman J.D."/>
        </authorList>
    </citation>
    <scope>NUCLEOTIDE SEQUENCE [LARGE SCALE GENOMIC DNA]</scope>
    <source>
        <strain evidence="9 10">DSM 19056</strain>
    </source>
</reference>
<dbReference type="AlphaFoldDB" id="A0A246B8G3"/>
<evidence type="ECO:0000313" key="10">
    <source>
        <dbReference type="Proteomes" id="UP000197587"/>
    </source>
</evidence>
<sequence>MFNDFKPVLKILLRFIIIYVVMVFGYQYYLNHFHHLGLDPISVWVAEQTVFVQNILGYPSQIVHGTPEQETAWYYVTGKYVSRMVEGCNAVSVMILFLAFIFAFYKGVKTFVYAGLGLCFLHLMNVLRIVGLNILLRELPQYSKIGHDYFFPGIIYGSVVLLWLGWIKFFALKDPHHENA</sequence>
<evidence type="ECO:0000256" key="8">
    <source>
        <dbReference type="SAM" id="Phobius"/>
    </source>
</evidence>
<evidence type="ECO:0000256" key="6">
    <source>
        <dbReference type="ARBA" id="ARBA00022989"/>
    </source>
</evidence>
<protein>
    <submittedName>
        <fullName evidence="9">Exosortase family protein XrtF</fullName>
    </submittedName>
</protein>
<comment type="subcellular location">
    <subcellularLocation>
        <location evidence="1">Cell membrane</location>
        <topology evidence="1">Multi-pass membrane protein</topology>
    </subcellularLocation>
</comment>
<keyword evidence="3" id="KW-0645">Protease</keyword>
<evidence type="ECO:0000256" key="5">
    <source>
        <dbReference type="ARBA" id="ARBA00022801"/>
    </source>
</evidence>
<evidence type="ECO:0000256" key="3">
    <source>
        <dbReference type="ARBA" id="ARBA00022670"/>
    </source>
</evidence>
<keyword evidence="2" id="KW-1003">Cell membrane</keyword>
<evidence type="ECO:0000256" key="4">
    <source>
        <dbReference type="ARBA" id="ARBA00022692"/>
    </source>
</evidence>
<name>A0A246B8G3_9FLAO</name>
<dbReference type="NCBIfam" id="TIGR04128">
    <property type="entry name" value="exoso_Fjoh_1448"/>
    <property type="match status" value="1"/>
</dbReference>
<dbReference type="InterPro" id="IPR026392">
    <property type="entry name" value="Exo/Archaeosortase_dom"/>
</dbReference>
<dbReference type="Proteomes" id="UP000197587">
    <property type="component" value="Unassembled WGS sequence"/>
</dbReference>
<evidence type="ECO:0000256" key="2">
    <source>
        <dbReference type="ARBA" id="ARBA00022475"/>
    </source>
</evidence>